<dbReference type="Gene3D" id="1.10.510.10">
    <property type="entry name" value="Transferase(Phosphotransferase) domain 1"/>
    <property type="match status" value="1"/>
</dbReference>
<dbReference type="RefSeq" id="WP_008235935.1">
    <property type="nucleotide sequence ID" value="NZ_CAIY01000087.1"/>
</dbReference>
<evidence type="ECO:0000256" key="5">
    <source>
        <dbReference type="ARBA" id="ARBA00022777"/>
    </source>
</evidence>
<gene>
    <name evidence="13" type="ORF">RINTHH_22000</name>
</gene>
<proteinExistence type="predicted"/>
<reference evidence="13 14" key="1">
    <citation type="submission" date="2012-05" db="EMBL/GenBank/DDBJ databases">
        <authorList>
            <person name="Hilton J."/>
        </authorList>
    </citation>
    <scope>NUCLEOTIDE SEQUENCE [LARGE SCALE GENOMIC DNA]</scope>
    <source>
        <strain evidence="13 14">HH01</strain>
    </source>
</reference>
<dbReference type="CDD" id="cd14014">
    <property type="entry name" value="STKc_PknB_like"/>
    <property type="match status" value="1"/>
</dbReference>
<dbReference type="EC" id="2.7.11.1" evidence="1"/>
<evidence type="ECO:0000256" key="3">
    <source>
        <dbReference type="ARBA" id="ARBA00022679"/>
    </source>
</evidence>
<evidence type="ECO:0000256" key="9">
    <source>
        <dbReference type="PROSITE-ProRule" id="PRU10141"/>
    </source>
</evidence>
<evidence type="ECO:0000313" key="13">
    <source>
        <dbReference type="EMBL" id="CCH68355.1"/>
    </source>
</evidence>
<dbReference type="InterPro" id="IPR017441">
    <property type="entry name" value="Protein_kinase_ATP_BS"/>
</dbReference>
<feature type="domain" description="SH3b" evidence="12">
    <location>
        <begin position="370"/>
        <end position="438"/>
    </location>
</feature>
<evidence type="ECO:0000256" key="1">
    <source>
        <dbReference type="ARBA" id="ARBA00012513"/>
    </source>
</evidence>
<dbReference type="PROSITE" id="PS51781">
    <property type="entry name" value="SH3B"/>
    <property type="match status" value="1"/>
</dbReference>
<dbReference type="PROSITE" id="PS50011">
    <property type="entry name" value="PROTEIN_KINASE_DOM"/>
    <property type="match status" value="1"/>
</dbReference>
<comment type="catalytic activity">
    <reaction evidence="8">
        <text>L-seryl-[protein] + ATP = O-phospho-L-seryl-[protein] + ADP + H(+)</text>
        <dbReference type="Rhea" id="RHEA:17989"/>
        <dbReference type="Rhea" id="RHEA-COMP:9863"/>
        <dbReference type="Rhea" id="RHEA-COMP:11604"/>
        <dbReference type="ChEBI" id="CHEBI:15378"/>
        <dbReference type="ChEBI" id="CHEBI:29999"/>
        <dbReference type="ChEBI" id="CHEBI:30616"/>
        <dbReference type="ChEBI" id="CHEBI:83421"/>
        <dbReference type="ChEBI" id="CHEBI:456216"/>
        <dbReference type="EC" id="2.7.11.1"/>
    </reaction>
</comment>
<feature type="binding site" evidence="9">
    <location>
        <position position="41"/>
    </location>
    <ligand>
        <name>ATP</name>
        <dbReference type="ChEBI" id="CHEBI:30616"/>
    </ligand>
</feature>
<evidence type="ECO:0000259" key="12">
    <source>
        <dbReference type="PROSITE" id="PS51781"/>
    </source>
</evidence>
<dbReference type="EMBL" id="CAIY01000087">
    <property type="protein sequence ID" value="CCH68355.1"/>
    <property type="molecule type" value="Genomic_DNA"/>
</dbReference>
<keyword evidence="3" id="KW-0808">Transferase</keyword>
<evidence type="ECO:0000256" key="7">
    <source>
        <dbReference type="ARBA" id="ARBA00047899"/>
    </source>
</evidence>
<dbReference type="InterPro" id="IPR011009">
    <property type="entry name" value="Kinase-like_dom_sf"/>
</dbReference>
<keyword evidence="4 9" id="KW-0547">Nucleotide-binding</keyword>
<dbReference type="PANTHER" id="PTHR24363">
    <property type="entry name" value="SERINE/THREONINE PROTEIN KINASE"/>
    <property type="match status" value="1"/>
</dbReference>
<dbReference type="SMART" id="SM00220">
    <property type="entry name" value="S_TKc"/>
    <property type="match status" value="1"/>
</dbReference>
<evidence type="ECO:0000256" key="8">
    <source>
        <dbReference type="ARBA" id="ARBA00048679"/>
    </source>
</evidence>
<comment type="catalytic activity">
    <reaction evidence="7">
        <text>L-threonyl-[protein] + ATP = O-phospho-L-threonyl-[protein] + ADP + H(+)</text>
        <dbReference type="Rhea" id="RHEA:46608"/>
        <dbReference type="Rhea" id="RHEA-COMP:11060"/>
        <dbReference type="Rhea" id="RHEA-COMP:11605"/>
        <dbReference type="ChEBI" id="CHEBI:15378"/>
        <dbReference type="ChEBI" id="CHEBI:30013"/>
        <dbReference type="ChEBI" id="CHEBI:30616"/>
        <dbReference type="ChEBI" id="CHEBI:61977"/>
        <dbReference type="ChEBI" id="CHEBI:456216"/>
        <dbReference type="EC" id="2.7.11.1"/>
    </reaction>
</comment>
<dbReference type="Gene3D" id="2.30.30.40">
    <property type="entry name" value="SH3 Domains"/>
    <property type="match status" value="1"/>
</dbReference>
<dbReference type="GO" id="GO:0004674">
    <property type="term" value="F:protein serine/threonine kinase activity"/>
    <property type="evidence" value="ECO:0007669"/>
    <property type="project" value="UniProtKB-KW"/>
</dbReference>
<keyword evidence="6 9" id="KW-0067">ATP-binding</keyword>
<name>M1X3C9_9NOST</name>
<evidence type="ECO:0000256" key="6">
    <source>
        <dbReference type="ARBA" id="ARBA00022840"/>
    </source>
</evidence>
<protein>
    <recommendedName>
        <fullName evidence="1">non-specific serine/threonine protein kinase</fullName>
        <ecNumber evidence="1">2.7.11.1</ecNumber>
    </recommendedName>
</protein>
<keyword evidence="14" id="KW-1185">Reference proteome</keyword>
<accession>M1X3C9</accession>
<dbReference type="GO" id="GO:0005524">
    <property type="term" value="F:ATP binding"/>
    <property type="evidence" value="ECO:0007669"/>
    <property type="project" value="UniProtKB-UniRule"/>
</dbReference>
<dbReference type="OrthoDB" id="468998at2"/>
<dbReference type="AlphaFoldDB" id="M1X3C9"/>
<dbReference type="InterPro" id="IPR003646">
    <property type="entry name" value="SH3-like_bac-type"/>
</dbReference>
<comment type="caution">
    <text evidence="13">The sequence shown here is derived from an EMBL/GenBank/DDBJ whole genome shotgun (WGS) entry which is preliminary data.</text>
</comment>
<dbReference type="SUPFAM" id="SSF56112">
    <property type="entry name" value="Protein kinase-like (PK-like)"/>
    <property type="match status" value="1"/>
</dbReference>
<dbReference type="PANTHER" id="PTHR24363:SF0">
    <property type="entry name" value="SERINE_THREONINE KINASE LIKE DOMAIN CONTAINING 1"/>
    <property type="match status" value="1"/>
</dbReference>
<dbReference type="PROSITE" id="PS00107">
    <property type="entry name" value="PROTEIN_KINASE_ATP"/>
    <property type="match status" value="1"/>
</dbReference>
<evidence type="ECO:0000256" key="2">
    <source>
        <dbReference type="ARBA" id="ARBA00022527"/>
    </source>
</evidence>
<sequence>MIGRLLDYRYKLIKVLGTGGFGETYIAQDTKRPGNPICVVKHLKPSQSNTKMFTTAKRLFNIEAETLEKLGNYDQVPRLLAYFVENQEFYLVQEFIEGHSLSEELIPGNCWSETQVIYLLHEILVILEVVHNHDVIHRDIKPDNIIRQDSDGKLVLVDFGAVKQLHNSHLSSRANPTGTVAIGTLGYMPTEQGQGKPRPNSDLYALGIIAIQALTGISPINLQEDPNTGEIVWQHLVSINMEFSKFLTKMVYYHFKNRYQSASEALEGLKPLCTFSGSVKPPDLSKFPVVVTRPLDSQQKTIALAPANSRQGEKALTGVTPTTTHVFYNFDLLQSSILIVLTCTSAVMAPTVMHNVQDVTANFIRGEQIDKTCFAKIIGNSNIRSEPNTINSSNIIRTVTDDTNLELTGKYTKSRWVQVKLNSGKLGWVNLGTIKNRKNWVYCLQKKGIEIKIIDDNTVINHVPGKTIDHAQFGKNKTSTRSSSISILSPTGEKANKILERAKKQYKSGDFVGAIALLKSISNNASEFQEAAEIILEWQQNWQKAESLFNDINKALDNRQWEILGDYQRNLEKLPDIKYWRNKIKPLLKKAADKMAREENPTPSKLGKKQNSINKLFEIPLPKSKTTQDNKKDSIGGNTVK</sequence>
<dbReference type="STRING" id="1165094.RINTHH_22000"/>
<evidence type="ECO:0000259" key="11">
    <source>
        <dbReference type="PROSITE" id="PS50011"/>
    </source>
</evidence>
<reference evidence="14" key="2">
    <citation type="submission" date="2016-01" db="EMBL/GenBank/DDBJ databases">
        <title>Diatom-associated endosymboitic cyanobacterium lacks core nitrogen metabolism enzymes.</title>
        <authorList>
            <person name="Hilton J.A."/>
            <person name="Foster R.A."/>
            <person name="Tripp H.J."/>
            <person name="Carter B.J."/>
            <person name="Zehr J.P."/>
            <person name="Villareal T.A."/>
        </authorList>
    </citation>
    <scope>NUCLEOTIDE SEQUENCE [LARGE SCALE GENOMIC DNA]</scope>
    <source>
        <strain evidence="14">HH01</strain>
    </source>
</reference>
<feature type="region of interest" description="Disordered" evidence="10">
    <location>
        <begin position="594"/>
        <end position="641"/>
    </location>
</feature>
<evidence type="ECO:0000256" key="4">
    <source>
        <dbReference type="ARBA" id="ARBA00022741"/>
    </source>
</evidence>
<feature type="domain" description="Protein kinase" evidence="11">
    <location>
        <begin position="10"/>
        <end position="273"/>
    </location>
</feature>
<organism evidence="13 14">
    <name type="scientific">Richelia intracellularis HH01</name>
    <dbReference type="NCBI Taxonomy" id="1165094"/>
    <lineage>
        <taxon>Bacteria</taxon>
        <taxon>Bacillati</taxon>
        <taxon>Cyanobacteriota</taxon>
        <taxon>Cyanophyceae</taxon>
        <taxon>Nostocales</taxon>
        <taxon>Nostocaceae</taxon>
        <taxon>Richelia</taxon>
    </lineage>
</organism>
<evidence type="ECO:0000313" key="14">
    <source>
        <dbReference type="Proteomes" id="UP000053051"/>
    </source>
</evidence>
<dbReference type="Proteomes" id="UP000053051">
    <property type="component" value="Unassembled WGS sequence"/>
</dbReference>
<keyword evidence="5 13" id="KW-0418">Kinase</keyword>
<dbReference type="Pfam" id="PF00069">
    <property type="entry name" value="Pkinase"/>
    <property type="match status" value="1"/>
</dbReference>
<dbReference type="InterPro" id="IPR000719">
    <property type="entry name" value="Prot_kinase_dom"/>
</dbReference>
<evidence type="ECO:0000256" key="10">
    <source>
        <dbReference type="SAM" id="MobiDB-lite"/>
    </source>
</evidence>
<keyword evidence="2" id="KW-0723">Serine/threonine-protein kinase</keyword>